<evidence type="ECO:0000256" key="11">
    <source>
        <dbReference type="ARBA" id="ARBA00058540"/>
    </source>
</evidence>
<dbReference type="PANTHER" id="PTHR45840:SF6">
    <property type="entry name" value="RHOMBOID-RELATED PROTEIN 2"/>
    <property type="match status" value="1"/>
</dbReference>
<proteinExistence type="evidence at transcript level"/>
<dbReference type="EC" id="3.4.21.105" evidence="4"/>
<evidence type="ECO:0000256" key="6">
    <source>
        <dbReference type="ARBA" id="ARBA00022692"/>
    </source>
</evidence>
<feature type="transmembrane region" description="Helical" evidence="15">
    <location>
        <begin position="247"/>
        <end position="266"/>
    </location>
</feature>
<feature type="transmembrane region" description="Helical" evidence="15">
    <location>
        <begin position="74"/>
        <end position="92"/>
    </location>
</feature>
<comment type="function">
    <text evidence="11">Involved in regulated intramembrane proteolysis and the subsequent release of functional polypeptides from their membrane anchors. Known substrate: EFNB3.</text>
</comment>
<dbReference type="AlphaFoldDB" id="A0A6F9DRN4"/>
<evidence type="ECO:0000256" key="8">
    <source>
        <dbReference type="ARBA" id="ARBA00022825"/>
    </source>
</evidence>
<evidence type="ECO:0000256" key="2">
    <source>
        <dbReference type="ARBA" id="ARBA00004141"/>
    </source>
</evidence>
<feature type="transmembrane region" description="Helical" evidence="15">
    <location>
        <begin position="124"/>
        <end position="151"/>
    </location>
</feature>
<dbReference type="EMBL" id="LR789703">
    <property type="protein sequence ID" value="CAB3265565.1"/>
    <property type="molecule type" value="mRNA"/>
</dbReference>
<keyword evidence="10 15" id="KW-0472">Membrane</keyword>
<evidence type="ECO:0000256" key="3">
    <source>
        <dbReference type="ARBA" id="ARBA00009045"/>
    </source>
</evidence>
<keyword evidence="7" id="KW-0378">Hydrolase</keyword>
<comment type="catalytic activity">
    <reaction evidence="1">
        <text>Cleaves type-1 transmembrane domains using a catalytic dyad composed of serine and histidine that are contributed by different transmembrane domains.</text>
        <dbReference type="EC" id="3.4.21.105"/>
    </reaction>
</comment>
<evidence type="ECO:0000256" key="14">
    <source>
        <dbReference type="PIRSR" id="PIRSR037470-50"/>
    </source>
</evidence>
<organism evidence="17">
    <name type="scientific">Phallusia mammillata</name>
    <dbReference type="NCBI Taxonomy" id="59560"/>
    <lineage>
        <taxon>Eukaryota</taxon>
        <taxon>Metazoa</taxon>
        <taxon>Chordata</taxon>
        <taxon>Tunicata</taxon>
        <taxon>Ascidiacea</taxon>
        <taxon>Phlebobranchia</taxon>
        <taxon>Ascidiidae</taxon>
        <taxon>Phallusia</taxon>
    </lineage>
</organism>
<dbReference type="PIRSF" id="PIRSF037470">
    <property type="entry name" value="Rhomboid"/>
    <property type="match status" value="1"/>
</dbReference>
<keyword evidence="6 15" id="KW-0812">Transmembrane</keyword>
<dbReference type="GO" id="GO:0004252">
    <property type="term" value="F:serine-type endopeptidase activity"/>
    <property type="evidence" value="ECO:0007669"/>
    <property type="project" value="UniProtKB-UniRule"/>
</dbReference>
<evidence type="ECO:0000313" key="17">
    <source>
        <dbReference type="EMBL" id="CAB3265565.1"/>
    </source>
</evidence>
<evidence type="ECO:0000256" key="1">
    <source>
        <dbReference type="ARBA" id="ARBA00000156"/>
    </source>
</evidence>
<feature type="active site" description="Nucleophile" evidence="14">
    <location>
        <position position="188"/>
    </location>
</feature>
<evidence type="ECO:0000256" key="10">
    <source>
        <dbReference type="ARBA" id="ARBA00023136"/>
    </source>
</evidence>
<reference evidence="17" key="1">
    <citation type="submission" date="2020-04" db="EMBL/GenBank/DDBJ databases">
        <authorList>
            <person name="Neveu A P."/>
        </authorList>
    </citation>
    <scope>NUCLEOTIDE SEQUENCE</scope>
    <source>
        <tissue evidence="17">Whole embryo</tissue>
    </source>
</reference>
<keyword evidence="9 15" id="KW-1133">Transmembrane helix</keyword>
<dbReference type="Gene3D" id="1.20.1540.10">
    <property type="entry name" value="Rhomboid-like"/>
    <property type="match status" value="1"/>
</dbReference>
<feature type="transmembrane region" description="Helical" evidence="15">
    <location>
        <begin position="278"/>
        <end position="298"/>
    </location>
</feature>
<name>A0A6F9DRN4_9ASCI</name>
<keyword evidence="8" id="KW-0720">Serine protease</keyword>
<dbReference type="PANTHER" id="PTHR45840">
    <property type="entry name" value="RHOMBOID-RELATED PROTEIN"/>
    <property type="match status" value="1"/>
</dbReference>
<feature type="domain" description="Peptidase S54 rhomboid" evidence="16">
    <location>
        <begin position="119"/>
        <end position="266"/>
    </location>
</feature>
<evidence type="ECO:0000256" key="12">
    <source>
        <dbReference type="ARBA" id="ARBA00069178"/>
    </source>
</evidence>
<evidence type="ECO:0000259" key="16">
    <source>
        <dbReference type="Pfam" id="PF01694"/>
    </source>
</evidence>
<dbReference type="InterPro" id="IPR022764">
    <property type="entry name" value="Peptidase_S54_rhomboid_dom"/>
</dbReference>
<comment type="subcellular location">
    <subcellularLocation>
        <location evidence="2">Membrane</location>
        <topology evidence="2">Multi-pass membrane protein</topology>
    </subcellularLocation>
</comment>
<evidence type="ECO:0000256" key="13">
    <source>
        <dbReference type="PIRNR" id="PIRNR037470"/>
    </source>
</evidence>
<protein>
    <recommendedName>
        <fullName evidence="12">Rhomboid-related protein 2</fullName>
        <ecNumber evidence="4">3.4.21.105</ecNumber>
    </recommendedName>
</protein>
<dbReference type="FunFam" id="1.20.1540.10:FF:000007">
    <property type="entry name" value="Rhomboid like 2"/>
    <property type="match status" value="1"/>
</dbReference>
<gene>
    <name evidence="17" type="primary">Rhbdl2-001</name>
</gene>
<dbReference type="GO" id="GO:0016020">
    <property type="term" value="C:membrane"/>
    <property type="evidence" value="ECO:0007669"/>
    <property type="project" value="UniProtKB-SubCell"/>
</dbReference>
<dbReference type="GO" id="GO:0006508">
    <property type="term" value="P:proteolysis"/>
    <property type="evidence" value="ECO:0007669"/>
    <property type="project" value="UniProtKB-KW"/>
</dbReference>
<evidence type="ECO:0000256" key="15">
    <source>
        <dbReference type="SAM" id="Phobius"/>
    </source>
</evidence>
<feature type="transmembrane region" description="Helical" evidence="15">
    <location>
        <begin position="181"/>
        <end position="204"/>
    </location>
</feature>
<accession>A0A6F9DRN4</accession>
<dbReference type="InterPro" id="IPR017213">
    <property type="entry name" value="Peptidase_S54_rhomboid_met"/>
</dbReference>
<feature type="transmembrane region" description="Helical" evidence="15">
    <location>
        <begin position="216"/>
        <end position="235"/>
    </location>
</feature>
<evidence type="ECO:0000256" key="5">
    <source>
        <dbReference type="ARBA" id="ARBA00022670"/>
    </source>
</evidence>
<evidence type="ECO:0000256" key="7">
    <source>
        <dbReference type="ARBA" id="ARBA00022801"/>
    </source>
</evidence>
<dbReference type="InterPro" id="IPR051739">
    <property type="entry name" value="Rhomboid_IM_Serine_Proteases"/>
</dbReference>
<evidence type="ECO:0000256" key="4">
    <source>
        <dbReference type="ARBA" id="ARBA00013039"/>
    </source>
</evidence>
<keyword evidence="5" id="KW-0645">Protease</keyword>
<sequence>MCDTNNDNDLINQNECDAELQAMELDGQTEIDGNFSKHIGCGSKFNRRLADFVLTTDEDKLLYLKQYNCNPPPLFILTISLAELVVFIYYGVKAEYKQWITISSGLAKSPLIYDPWKREEVWRFVSYMFLHAGIEHIMGNVVLQLMVGIMLEMVHKSLRVSIVYMSGVLAGSLSSSIFDPFVFLVGASGGVYALLGGYLSNVIMNWSKLAFNGLHLLLILAIAIVDIGFSLYRRIAVMDDDTPQVSLAAHFAGGLAGITIGYVVFSNFNKSLISDTKMWVCLIAYLFACGFAVLWNLFLSPVGTV</sequence>
<feature type="active site" evidence="14">
    <location>
        <position position="250"/>
    </location>
</feature>
<dbReference type="InterPro" id="IPR035952">
    <property type="entry name" value="Rhomboid-like_sf"/>
</dbReference>
<comment type="similarity">
    <text evidence="3 13">Belongs to the peptidase S54 family.</text>
</comment>
<evidence type="ECO:0000256" key="9">
    <source>
        <dbReference type="ARBA" id="ARBA00022989"/>
    </source>
</evidence>
<dbReference type="Pfam" id="PF01694">
    <property type="entry name" value="Rhomboid"/>
    <property type="match status" value="1"/>
</dbReference>
<dbReference type="SUPFAM" id="SSF144091">
    <property type="entry name" value="Rhomboid-like"/>
    <property type="match status" value="1"/>
</dbReference>